<dbReference type="GO" id="GO:0005886">
    <property type="term" value="C:plasma membrane"/>
    <property type="evidence" value="ECO:0007669"/>
    <property type="project" value="UniProtKB-SubCell"/>
</dbReference>
<dbReference type="Pfam" id="PF10613">
    <property type="entry name" value="Lig_chan-Glu_bd"/>
    <property type="match status" value="1"/>
</dbReference>
<keyword evidence="2" id="KW-0813">Transport</keyword>
<evidence type="ECO:0000256" key="9">
    <source>
        <dbReference type="ARBA" id="ARBA00023180"/>
    </source>
</evidence>
<protein>
    <submittedName>
        <fullName evidence="14">DgyrCDS10268</fullName>
    </submittedName>
</protein>
<evidence type="ECO:0000256" key="11">
    <source>
        <dbReference type="ARBA" id="ARBA00023303"/>
    </source>
</evidence>
<evidence type="ECO:0000256" key="3">
    <source>
        <dbReference type="ARBA" id="ARBA00022475"/>
    </source>
</evidence>
<keyword evidence="8" id="KW-0675">Receptor</keyword>
<evidence type="ECO:0000256" key="5">
    <source>
        <dbReference type="ARBA" id="ARBA00022989"/>
    </source>
</evidence>
<keyword evidence="15" id="KW-1185">Reference proteome</keyword>
<evidence type="ECO:0000256" key="4">
    <source>
        <dbReference type="ARBA" id="ARBA00022692"/>
    </source>
</evidence>
<dbReference type="GO" id="GO:0050906">
    <property type="term" value="P:detection of stimulus involved in sensory perception"/>
    <property type="evidence" value="ECO:0007669"/>
    <property type="project" value="UniProtKB-ARBA"/>
</dbReference>
<evidence type="ECO:0000256" key="10">
    <source>
        <dbReference type="ARBA" id="ARBA00023286"/>
    </source>
</evidence>
<dbReference type="AlphaFoldDB" id="A0A7I8W296"/>
<dbReference type="InterPro" id="IPR001320">
    <property type="entry name" value="Iontro_rcpt_C"/>
</dbReference>
<dbReference type="SUPFAM" id="SSF53850">
    <property type="entry name" value="Periplasmic binding protein-like II"/>
    <property type="match status" value="1"/>
</dbReference>
<accession>A0A7I8W296</accession>
<feature type="transmembrane region" description="Helical" evidence="12">
    <location>
        <begin position="391"/>
        <end position="419"/>
    </location>
</feature>
<keyword evidence="11" id="KW-0407">Ion channel</keyword>
<evidence type="ECO:0000256" key="7">
    <source>
        <dbReference type="ARBA" id="ARBA00023136"/>
    </source>
</evidence>
<dbReference type="InterPro" id="IPR052192">
    <property type="entry name" value="Insect_Ionotropic_Sensory_Rcpt"/>
</dbReference>
<dbReference type="OrthoDB" id="5984008at2759"/>
<sequence>MQLKQIIICFIFECRIFIESLYLSTNHYCNHSHYGIISTLYQTLNSLDVRYVVIFHENYQFPDCIVSRINSLGKYVEFANEGYWNKDWESMPDEYLFLVWTNVSLMESIIKEGRKQGLFRPLFKWIIILPTTFSIETDIGNYLTHSDSVILFHNDLLKSSNVLIYKWSNSTVENIGHFSNGKINLQKHIFQKYPNFEDYQFFVAIVPVDFIQMKKTKIKDQVFYVGLFVKILDLLAEKLKFRYKLLEPDNLQFGIIENGSWNGAIGMLDNKKADLAIGPYNVLEQRLEAVDFMTAVGSETLAIIMKRPDHKVLSSFFITKPLKPEVWYSYLAFVILAFAFIYLYTKLDVHENNMRVYSEYSVFRLSLWYAICASLNQGSVLPNSKNSSVRILVAFVWITTVVVIAIYTGNLIAFLRFLYFLSSAILKNKASPCYLLLNSVRKAKLPVETLEDAVTNSEFRLVILGSSAHEFLFKTAKTGVFRKAWEKIEKDLPYSIVYSLKDGLERAKNQNTGFVNERSVMNLVSHMDCDYVTTPVENDFHSRSIAFPVQKHWPYLETFNNALQEVVIEGGYVEKWKTDLNLTEPANCESQERIREAVHFHEIIGVLYLFSIGLTISVIVLFIEKTFYRIRYRLFRNKVGVN</sequence>
<evidence type="ECO:0000256" key="6">
    <source>
        <dbReference type="ARBA" id="ARBA00023065"/>
    </source>
</evidence>
<keyword evidence="10" id="KW-1071">Ligand-gated ion channel</keyword>
<evidence type="ECO:0000256" key="1">
    <source>
        <dbReference type="ARBA" id="ARBA00004651"/>
    </source>
</evidence>
<feature type="domain" description="Ionotropic glutamate receptor L-glutamate and glycine-binding" evidence="13">
    <location>
        <begin position="209"/>
        <end position="270"/>
    </location>
</feature>
<evidence type="ECO:0000313" key="15">
    <source>
        <dbReference type="Proteomes" id="UP000549394"/>
    </source>
</evidence>
<evidence type="ECO:0000256" key="12">
    <source>
        <dbReference type="SAM" id="Phobius"/>
    </source>
</evidence>
<proteinExistence type="predicted"/>
<keyword evidence="4 12" id="KW-0812">Transmembrane</keyword>
<dbReference type="EMBL" id="CAJFCJ010000015">
    <property type="protein sequence ID" value="CAD5121792.1"/>
    <property type="molecule type" value="Genomic_DNA"/>
</dbReference>
<organism evidence="14 15">
    <name type="scientific">Dimorphilus gyrociliatus</name>
    <dbReference type="NCBI Taxonomy" id="2664684"/>
    <lineage>
        <taxon>Eukaryota</taxon>
        <taxon>Metazoa</taxon>
        <taxon>Spiralia</taxon>
        <taxon>Lophotrochozoa</taxon>
        <taxon>Annelida</taxon>
        <taxon>Polychaeta</taxon>
        <taxon>Polychaeta incertae sedis</taxon>
        <taxon>Dinophilidae</taxon>
        <taxon>Dimorphilus</taxon>
    </lineage>
</organism>
<dbReference type="Gene3D" id="3.40.190.10">
    <property type="entry name" value="Periplasmic binding protein-like II"/>
    <property type="match status" value="2"/>
</dbReference>
<keyword evidence="5 12" id="KW-1133">Transmembrane helix</keyword>
<keyword evidence="6" id="KW-0406">Ion transport</keyword>
<dbReference type="SMART" id="SM00918">
    <property type="entry name" value="Lig_chan-Glu_bd"/>
    <property type="match status" value="1"/>
</dbReference>
<dbReference type="PANTHER" id="PTHR42643:SF24">
    <property type="entry name" value="IONOTROPIC RECEPTOR 60A"/>
    <property type="match status" value="1"/>
</dbReference>
<keyword evidence="9" id="KW-0325">Glycoprotein</keyword>
<evidence type="ECO:0000313" key="14">
    <source>
        <dbReference type="EMBL" id="CAD5121792.1"/>
    </source>
</evidence>
<dbReference type="Proteomes" id="UP000549394">
    <property type="component" value="Unassembled WGS sequence"/>
</dbReference>
<dbReference type="InterPro" id="IPR019594">
    <property type="entry name" value="Glu/Gly-bd"/>
</dbReference>
<feature type="transmembrane region" description="Helical" evidence="12">
    <location>
        <begin position="327"/>
        <end position="345"/>
    </location>
</feature>
<evidence type="ECO:0000259" key="13">
    <source>
        <dbReference type="SMART" id="SM00918"/>
    </source>
</evidence>
<evidence type="ECO:0000256" key="2">
    <source>
        <dbReference type="ARBA" id="ARBA00022448"/>
    </source>
</evidence>
<gene>
    <name evidence="14" type="ORF">DGYR_LOCUS9699</name>
</gene>
<reference evidence="14 15" key="1">
    <citation type="submission" date="2020-08" db="EMBL/GenBank/DDBJ databases">
        <authorList>
            <person name="Hejnol A."/>
        </authorList>
    </citation>
    <scope>NUCLEOTIDE SEQUENCE [LARGE SCALE GENOMIC DNA]</scope>
</reference>
<feature type="transmembrane region" description="Helical" evidence="12">
    <location>
        <begin position="603"/>
        <end position="623"/>
    </location>
</feature>
<name>A0A7I8W296_9ANNE</name>
<comment type="caution">
    <text evidence="14">The sequence shown here is derived from an EMBL/GenBank/DDBJ whole genome shotgun (WGS) entry which is preliminary data.</text>
</comment>
<evidence type="ECO:0000256" key="8">
    <source>
        <dbReference type="ARBA" id="ARBA00023170"/>
    </source>
</evidence>
<dbReference type="Gene3D" id="1.10.287.70">
    <property type="match status" value="1"/>
</dbReference>
<dbReference type="Pfam" id="PF00060">
    <property type="entry name" value="Lig_chan"/>
    <property type="match status" value="1"/>
</dbReference>
<comment type="subcellular location">
    <subcellularLocation>
        <location evidence="1">Cell membrane</location>
        <topology evidence="1">Multi-pass membrane protein</topology>
    </subcellularLocation>
</comment>
<dbReference type="PANTHER" id="PTHR42643">
    <property type="entry name" value="IONOTROPIC RECEPTOR 20A-RELATED"/>
    <property type="match status" value="1"/>
</dbReference>
<dbReference type="GO" id="GO:0015276">
    <property type="term" value="F:ligand-gated monoatomic ion channel activity"/>
    <property type="evidence" value="ECO:0007669"/>
    <property type="project" value="InterPro"/>
</dbReference>
<keyword evidence="7 12" id="KW-0472">Membrane</keyword>
<keyword evidence="3" id="KW-1003">Cell membrane</keyword>